<dbReference type="EMBL" id="KV920055">
    <property type="protein sequence ID" value="OSX68818.1"/>
    <property type="molecule type" value="Genomic_DNA"/>
</dbReference>
<evidence type="ECO:0000256" key="1">
    <source>
        <dbReference type="SAM" id="MobiDB-lite"/>
    </source>
</evidence>
<feature type="non-terminal residue" evidence="2">
    <location>
        <position position="388"/>
    </location>
</feature>
<dbReference type="AlphaFoldDB" id="A0A1X6NJP0"/>
<evidence type="ECO:0000313" key="3">
    <source>
        <dbReference type="Proteomes" id="UP000218209"/>
    </source>
</evidence>
<evidence type="ECO:0000313" key="2">
    <source>
        <dbReference type="EMBL" id="OSX68818.1"/>
    </source>
</evidence>
<organism evidence="2 3">
    <name type="scientific">Porphyra umbilicalis</name>
    <name type="common">Purple laver</name>
    <name type="synonym">Red alga</name>
    <dbReference type="NCBI Taxonomy" id="2786"/>
    <lineage>
        <taxon>Eukaryota</taxon>
        <taxon>Rhodophyta</taxon>
        <taxon>Bangiophyceae</taxon>
        <taxon>Bangiales</taxon>
        <taxon>Bangiaceae</taxon>
        <taxon>Porphyra</taxon>
    </lineage>
</organism>
<name>A0A1X6NJP0_PORUM</name>
<dbReference type="Proteomes" id="UP000218209">
    <property type="component" value="Unassembled WGS sequence"/>
</dbReference>
<keyword evidence="3" id="KW-1185">Reference proteome</keyword>
<reference evidence="2 3" key="1">
    <citation type="submission" date="2017-03" db="EMBL/GenBank/DDBJ databases">
        <title>WGS assembly of Porphyra umbilicalis.</title>
        <authorList>
            <person name="Brawley S.H."/>
            <person name="Blouin N.A."/>
            <person name="Ficko-Blean E."/>
            <person name="Wheeler G.L."/>
            <person name="Lohr M."/>
            <person name="Goodson H.V."/>
            <person name="Jenkins J.W."/>
            <person name="Blaby-Haas C.E."/>
            <person name="Helliwell K.E."/>
            <person name="Chan C."/>
            <person name="Marriage T."/>
            <person name="Bhattacharya D."/>
            <person name="Klein A.S."/>
            <person name="Badis Y."/>
            <person name="Brodie J."/>
            <person name="Cao Y."/>
            <person name="Collen J."/>
            <person name="Dittami S.M."/>
            <person name="Gachon C.M."/>
            <person name="Green B.R."/>
            <person name="Karpowicz S."/>
            <person name="Kim J.W."/>
            <person name="Kudahl U."/>
            <person name="Lin S."/>
            <person name="Michel G."/>
            <person name="Mittag M."/>
            <person name="Olson B.J."/>
            <person name="Pangilinan J."/>
            <person name="Peng Y."/>
            <person name="Qiu H."/>
            <person name="Shu S."/>
            <person name="Singer J.T."/>
            <person name="Smith A.G."/>
            <person name="Sprecher B.N."/>
            <person name="Wagner V."/>
            <person name="Wang W."/>
            <person name="Wang Z.-Y."/>
            <person name="Yan J."/>
            <person name="Yarish C."/>
            <person name="Zoeuner-Riek S."/>
            <person name="Zhuang Y."/>
            <person name="Zou Y."/>
            <person name="Lindquist E.A."/>
            <person name="Grimwood J."/>
            <person name="Barry K."/>
            <person name="Rokhsar D.S."/>
            <person name="Schmutz J."/>
            <person name="Stiller J.W."/>
            <person name="Grossman A.R."/>
            <person name="Prochnik S.E."/>
        </authorList>
    </citation>
    <scope>NUCLEOTIDE SEQUENCE [LARGE SCALE GENOMIC DNA]</scope>
    <source>
        <strain evidence="2">4086291</strain>
    </source>
</reference>
<proteinExistence type="predicted"/>
<sequence>MSHWTDADVEASVAGTERPEPDREVGDLAKLRRSVSAFWGEYGTRFTAWWRALSRTDRRRLLRVVAPHMPVSLDAPQSTTGVNVSGALALCPEMNLRDLVDSPGALPALYALRGASVGDAAWSAETEDVDAVRLLRRTGLCGAQPAGYRGRTTELYVRLPQTDGPPTVYAVVPGHEATVRASAAAKAGYVLDADLWAAVQSRQAVIYSTLAALADEYRIEVEADTTAHAVTAPLWVGRGVDVDALDGAALDALWADEVRRLADMANVRHATLGRRRERGGGFAATASGFSAASASGSRAAPFPADDGRDRAGAALAAATAAKSAGNLHFATGRHRPAVAVYTKGVDVLRRAGQTEVGGLAPEAAALLAVLLANRAASQLLLAADGRPD</sequence>
<accession>A0A1X6NJP0</accession>
<feature type="region of interest" description="Disordered" evidence="1">
    <location>
        <begin position="1"/>
        <end position="25"/>
    </location>
</feature>
<gene>
    <name evidence="2" type="ORF">BU14_2209s0001</name>
</gene>
<protein>
    <submittedName>
        <fullName evidence="2">Uncharacterized protein</fullName>
    </submittedName>
</protein>